<dbReference type="SUPFAM" id="SSF49265">
    <property type="entry name" value="Fibronectin type III"/>
    <property type="match status" value="1"/>
</dbReference>
<dbReference type="PANTHER" id="PTHR24369:SF211">
    <property type="entry name" value="LEUCINE-RICH REPEAT-CONTAINING PROTEIN 15-LIKE"/>
    <property type="match status" value="1"/>
</dbReference>
<gene>
    <name evidence="6" type="ORF">BLA29_007157</name>
</gene>
<evidence type="ECO:0000313" key="6">
    <source>
        <dbReference type="EMBL" id="OTF81634.1"/>
    </source>
</evidence>
<comment type="caution">
    <text evidence="6">The sequence shown here is derived from an EMBL/GenBank/DDBJ whole genome shotgun (WGS) entry which is preliminary data.</text>
</comment>
<evidence type="ECO:0000256" key="3">
    <source>
        <dbReference type="ARBA" id="ARBA00022737"/>
    </source>
</evidence>
<keyword evidence="3" id="KW-0677">Repeat</keyword>
<name>A0A1Y3BNP1_EURMA</name>
<sequence>EDFVIPTISSFDDDVGDNFPLITKLHAKHCNLTVLSTNDFIGLNHLEQLILNDNQIQTISPSTFRSLSRLLVLDLSMNRLDNLPQERLIGLIKLETLNISHNSLTEMPLFTIDTGKHLHTLDISFNRISRIESFGPLSSSLKQLSLRHNMISWIANNAFQNMTSLTMIDLRQNFLTQISETIFESIEVRLQSIMLAGNPFHCDCRLLSIYQWLEEHSRIIKFNADNDNDDEMMICDQPDKLKHDSIQTLQPIDFCPIPMITLLEVNKIESNSIRLQWEIQNETLVGGFTLEYYLTSERSLTSPAGLQLNSAARNAELRDLVPEKWYTVCLEANGKYLRPSSTSSTSLSSNNDKPKAYYMISD</sequence>
<dbReference type="AlphaFoldDB" id="A0A1Y3BNP1"/>
<proteinExistence type="predicted"/>
<dbReference type="SUPFAM" id="SSF52058">
    <property type="entry name" value="L domain-like"/>
    <property type="match status" value="1"/>
</dbReference>
<dbReference type="PANTHER" id="PTHR24369">
    <property type="entry name" value="ANTIGEN BSP, PUTATIVE-RELATED"/>
    <property type="match status" value="1"/>
</dbReference>
<dbReference type="InterPro" id="IPR001611">
    <property type="entry name" value="Leu-rich_rpt"/>
</dbReference>
<dbReference type="EMBL" id="MUJZ01012560">
    <property type="protein sequence ID" value="OTF81634.1"/>
    <property type="molecule type" value="Genomic_DNA"/>
</dbReference>
<feature type="non-terminal residue" evidence="6">
    <location>
        <position position="1"/>
    </location>
</feature>
<keyword evidence="4" id="KW-1015">Disulfide bond</keyword>
<dbReference type="InterPro" id="IPR003961">
    <property type="entry name" value="FN3_dom"/>
</dbReference>
<dbReference type="PROSITE" id="PS50853">
    <property type="entry name" value="FN3"/>
    <property type="match status" value="1"/>
</dbReference>
<evidence type="ECO:0000259" key="5">
    <source>
        <dbReference type="PROSITE" id="PS50853"/>
    </source>
</evidence>
<dbReference type="Proteomes" id="UP000194236">
    <property type="component" value="Unassembled WGS sequence"/>
</dbReference>
<dbReference type="Pfam" id="PF00041">
    <property type="entry name" value="fn3"/>
    <property type="match status" value="1"/>
</dbReference>
<reference evidence="6 7" key="1">
    <citation type="submission" date="2017-03" db="EMBL/GenBank/DDBJ databases">
        <title>Genome Survey of Euroglyphus maynei.</title>
        <authorList>
            <person name="Arlian L.G."/>
            <person name="Morgan M.S."/>
            <person name="Rider S.D."/>
        </authorList>
    </citation>
    <scope>NUCLEOTIDE SEQUENCE [LARGE SCALE GENOMIC DNA]</scope>
    <source>
        <strain evidence="6">Arlian Lab</strain>
        <tissue evidence="6">Whole body</tissue>
    </source>
</reference>
<dbReference type="PROSITE" id="PS51450">
    <property type="entry name" value="LRR"/>
    <property type="match status" value="3"/>
</dbReference>
<evidence type="ECO:0000256" key="2">
    <source>
        <dbReference type="ARBA" id="ARBA00022729"/>
    </source>
</evidence>
<evidence type="ECO:0000313" key="7">
    <source>
        <dbReference type="Proteomes" id="UP000194236"/>
    </source>
</evidence>
<dbReference type="GO" id="GO:0005886">
    <property type="term" value="C:plasma membrane"/>
    <property type="evidence" value="ECO:0007669"/>
    <property type="project" value="TreeGrafter"/>
</dbReference>
<dbReference type="SMART" id="SM00082">
    <property type="entry name" value="LRRCT"/>
    <property type="match status" value="1"/>
</dbReference>
<accession>A0A1Y3BNP1</accession>
<organism evidence="6 7">
    <name type="scientific">Euroglyphus maynei</name>
    <name type="common">Mayne's house dust mite</name>
    <dbReference type="NCBI Taxonomy" id="6958"/>
    <lineage>
        <taxon>Eukaryota</taxon>
        <taxon>Metazoa</taxon>
        <taxon>Ecdysozoa</taxon>
        <taxon>Arthropoda</taxon>
        <taxon>Chelicerata</taxon>
        <taxon>Arachnida</taxon>
        <taxon>Acari</taxon>
        <taxon>Acariformes</taxon>
        <taxon>Sarcoptiformes</taxon>
        <taxon>Astigmata</taxon>
        <taxon>Psoroptidia</taxon>
        <taxon>Analgoidea</taxon>
        <taxon>Pyroglyphidae</taxon>
        <taxon>Pyroglyphinae</taxon>
        <taxon>Euroglyphus</taxon>
    </lineage>
</organism>
<protein>
    <recommendedName>
        <fullName evidence="5">Fibronectin type-III domain-containing protein</fullName>
    </recommendedName>
</protein>
<keyword evidence="2" id="KW-0732">Signal</keyword>
<dbReference type="SMART" id="SM00365">
    <property type="entry name" value="LRR_SD22"/>
    <property type="match status" value="5"/>
</dbReference>
<dbReference type="Gene3D" id="3.80.10.10">
    <property type="entry name" value="Ribonuclease Inhibitor"/>
    <property type="match status" value="1"/>
</dbReference>
<dbReference type="InterPro" id="IPR050541">
    <property type="entry name" value="LRR_TM_domain-containing"/>
</dbReference>
<feature type="non-terminal residue" evidence="6">
    <location>
        <position position="362"/>
    </location>
</feature>
<dbReference type="PRINTS" id="PR00019">
    <property type="entry name" value="LEURICHRPT"/>
</dbReference>
<dbReference type="OrthoDB" id="10027416at2759"/>
<dbReference type="InterPro" id="IPR003591">
    <property type="entry name" value="Leu-rich_rpt_typical-subtyp"/>
</dbReference>
<dbReference type="InterPro" id="IPR032675">
    <property type="entry name" value="LRR_dom_sf"/>
</dbReference>
<keyword evidence="1" id="KW-0433">Leucine-rich repeat</keyword>
<dbReference type="Gene3D" id="2.60.40.10">
    <property type="entry name" value="Immunoglobulins"/>
    <property type="match status" value="1"/>
</dbReference>
<dbReference type="SMART" id="SM00369">
    <property type="entry name" value="LRR_TYP"/>
    <property type="match status" value="5"/>
</dbReference>
<dbReference type="InterPro" id="IPR000483">
    <property type="entry name" value="Cys-rich_flank_reg_C"/>
</dbReference>
<evidence type="ECO:0000256" key="4">
    <source>
        <dbReference type="ARBA" id="ARBA00023157"/>
    </source>
</evidence>
<dbReference type="InterPro" id="IPR013783">
    <property type="entry name" value="Ig-like_fold"/>
</dbReference>
<feature type="domain" description="Fibronectin type-III" evidence="5">
    <location>
        <begin position="259"/>
        <end position="355"/>
    </location>
</feature>
<dbReference type="Pfam" id="PF13855">
    <property type="entry name" value="LRR_8"/>
    <property type="match status" value="2"/>
</dbReference>
<keyword evidence="7" id="KW-1185">Reference proteome</keyword>
<dbReference type="InterPro" id="IPR036116">
    <property type="entry name" value="FN3_sf"/>
</dbReference>
<evidence type="ECO:0000256" key="1">
    <source>
        <dbReference type="ARBA" id="ARBA00022614"/>
    </source>
</evidence>